<protein>
    <submittedName>
        <fullName evidence="2">Uncharacterized protein</fullName>
    </submittedName>
</protein>
<feature type="region of interest" description="Disordered" evidence="1">
    <location>
        <begin position="378"/>
        <end position="403"/>
    </location>
</feature>
<gene>
    <name evidence="2" type="ORF">CINC_LOCUS7992</name>
</gene>
<sequence length="422" mass="44637">MQPTVPPWAWVTWERRSRARASPPDYRSHVRLLPRARDDHYTFYGLPKDSRHFIRSHVLYTYQNRLLDSLGKLLNRPWAASSAPVTWRVDHYHDADAWRGHDLKSFRPYEPVSIVLPASGGAAGHLAGEIGAVGAGGAGGAEGAGADPGGTWGSAARGWAAAALVLALLLMLVRAAENCLHKRLFKAIYMHTNLGAALHQQETMQGQYIYTANGVRRQESDEWSTPNVTATSHTSEDLPPPYSACAGEGAGGAVGAGAGGEGAGGGGAGGVGGGGAGAEGAAYKHEEPPPPYSACIVSYSRPKDGDPAVRIHNPRQRARHAAAPSQHTSIDIDNAQNDLIESGQLSALQLADALQAEIDSLTRTELIFDNGRVIERVSLDDNSPDDEDSSNGDVEQAGEAGKDRVVYVNETAPAAAARALLV</sequence>
<proteinExistence type="predicted"/>
<dbReference type="AlphaFoldDB" id="A0A9P0C096"/>
<name>A0A9P0C096_CHRIL</name>
<feature type="region of interest" description="Disordered" evidence="1">
    <location>
        <begin position="305"/>
        <end position="329"/>
    </location>
</feature>
<dbReference type="EMBL" id="LR824028">
    <property type="protein sequence ID" value="CAH0598141.1"/>
    <property type="molecule type" value="Genomic_DNA"/>
</dbReference>
<evidence type="ECO:0000313" key="3">
    <source>
        <dbReference type="Proteomes" id="UP001154114"/>
    </source>
</evidence>
<evidence type="ECO:0000256" key="1">
    <source>
        <dbReference type="SAM" id="MobiDB-lite"/>
    </source>
</evidence>
<keyword evidence="3" id="KW-1185">Reference proteome</keyword>
<feature type="region of interest" description="Disordered" evidence="1">
    <location>
        <begin position="219"/>
        <end position="245"/>
    </location>
</feature>
<organism evidence="2 3">
    <name type="scientific">Chrysodeixis includens</name>
    <name type="common">Soybean looper</name>
    <name type="synonym">Pseudoplusia includens</name>
    <dbReference type="NCBI Taxonomy" id="689277"/>
    <lineage>
        <taxon>Eukaryota</taxon>
        <taxon>Metazoa</taxon>
        <taxon>Ecdysozoa</taxon>
        <taxon>Arthropoda</taxon>
        <taxon>Hexapoda</taxon>
        <taxon>Insecta</taxon>
        <taxon>Pterygota</taxon>
        <taxon>Neoptera</taxon>
        <taxon>Endopterygota</taxon>
        <taxon>Lepidoptera</taxon>
        <taxon>Glossata</taxon>
        <taxon>Ditrysia</taxon>
        <taxon>Noctuoidea</taxon>
        <taxon>Noctuidae</taxon>
        <taxon>Plusiinae</taxon>
        <taxon>Chrysodeixis</taxon>
    </lineage>
</organism>
<feature type="compositionally biased region" description="Polar residues" evidence="1">
    <location>
        <begin position="223"/>
        <end position="233"/>
    </location>
</feature>
<dbReference type="Proteomes" id="UP001154114">
    <property type="component" value="Chromosome 25"/>
</dbReference>
<reference evidence="2" key="1">
    <citation type="submission" date="2021-12" db="EMBL/GenBank/DDBJ databases">
        <authorList>
            <person name="King R."/>
        </authorList>
    </citation>
    <scope>NUCLEOTIDE SEQUENCE</scope>
</reference>
<accession>A0A9P0C096</accession>
<evidence type="ECO:0000313" key="2">
    <source>
        <dbReference type="EMBL" id="CAH0598141.1"/>
    </source>
</evidence>
<dbReference type="OrthoDB" id="7423313at2759"/>